<sequence length="626" mass="73346">METFTIRQIKLLQCFHPNEILTASQLSKELKISERTIRNEIRTINEQYPELILSIKSKGYMIDDKNPILSLLDEDGSTIGRTRYLYIIKQILSQKETDYYQLSDELYISESTLDKQLNSINQIIERRNPNMQIRRRNNKLIINGSEEERRQIYTYLMNHEMDQYNFNLNNYTEFFNSCNINDLKAYFLDFSEHHHLKLRDFEIISFILHIAIMLERVNKGNEITNIEGYHPSAEAEALAHDFYKGLSEKFHVTLSDMELTYLSCLFSGKISDIQDQKIQEYRTFISEIMNDIQQQYDLDLHQDQDFQENLLIHFLGLDNRIRSNSFLSNPLIKDIKLHFPLLYDISVYIAMKMQSRTHTVLLEDEIGYITLHIMNAVEKIQHHTYKKVVIVNPMSTAVVSFLKQRLMRCSDLTIDITGTFSIFDIEKVKECQPDIVISFIPLPEALDIPVYVCKGFPKDDDLKRIVHLLKTNITSNHIELQSFFHQDLFFTDIDVASKEEAIHFICDKLLQKGYCSSDYEEKILAREKIAPTAYGNYFAIPHPIEKCAKENAVSVCILKHPITWNNRKIRLIFLFALSPQKDIAFDELFEKLVGLLNDASRVKLLMKEKDYSSFLKTFTDNESHAI</sequence>
<dbReference type="Gene3D" id="1.10.10.10">
    <property type="entry name" value="Winged helix-like DNA-binding domain superfamily/Winged helix DNA-binding domain"/>
    <property type="match status" value="1"/>
</dbReference>
<dbReference type="InterPro" id="IPR036388">
    <property type="entry name" value="WH-like_DNA-bd_sf"/>
</dbReference>
<dbReference type="AlphaFoldDB" id="A0A7G9GRC1"/>
<dbReference type="InterPro" id="IPR007737">
    <property type="entry name" value="Mga_HTH"/>
</dbReference>
<evidence type="ECO:0000256" key="2">
    <source>
        <dbReference type="ARBA" id="ARBA00023015"/>
    </source>
</evidence>
<accession>A0A7G9GRC1</accession>
<dbReference type="Pfam" id="PF08279">
    <property type="entry name" value="HTH_11"/>
    <property type="match status" value="1"/>
</dbReference>
<organism evidence="7 8">
    <name type="scientific">[Eubacterium] hominis</name>
    <dbReference type="NCBI Taxonomy" id="2764325"/>
    <lineage>
        <taxon>Bacteria</taxon>
        <taxon>Bacillati</taxon>
        <taxon>Bacillota</taxon>
        <taxon>Erysipelotrichia</taxon>
        <taxon>Erysipelotrichales</taxon>
        <taxon>Erysipelotrichaceae</taxon>
        <taxon>Amedibacillus</taxon>
    </lineage>
</organism>
<reference evidence="7 8" key="1">
    <citation type="submission" date="2020-08" db="EMBL/GenBank/DDBJ databases">
        <authorList>
            <person name="Liu C."/>
            <person name="Sun Q."/>
        </authorList>
    </citation>
    <scope>NUCLEOTIDE SEQUENCE [LARGE SCALE GENOMIC DNA]</scope>
    <source>
        <strain evidence="7 8">NSJ-61</strain>
    </source>
</reference>
<keyword evidence="3" id="KW-0010">Activator</keyword>
<keyword evidence="2" id="KW-0805">Transcription regulation</keyword>
<dbReference type="InterPro" id="IPR050661">
    <property type="entry name" value="BglG_antiterminators"/>
</dbReference>
<keyword evidence="1" id="KW-0677">Repeat</keyword>
<dbReference type="InterPro" id="IPR016152">
    <property type="entry name" value="PTrfase/Anion_transptr"/>
</dbReference>
<dbReference type="EMBL" id="CP060636">
    <property type="protein sequence ID" value="QNM13353.1"/>
    <property type="molecule type" value="Genomic_DNA"/>
</dbReference>
<dbReference type="PANTHER" id="PTHR30185">
    <property type="entry name" value="CRYPTIC BETA-GLUCOSIDE BGL OPERON ANTITERMINATOR"/>
    <property type="match status" value="1"/>
</dbReference>
<dbReference type="Gene3D" id="1.10.1790.10">
    <property type="entry name" value="PRD domain"/>
    <property type="match status" value="2"/>
</dbReference>
<dbReference type="Gene3D" id="3.40.930.10">
    <property type="entry name" value="Mannitol-specific EII, Chain A"/>
    <property type="match status" value="1"/>
</dbReference>
<dbReference type="InterPro" id="IPR002178">
    <property type="entry name" value="PTS_EIIA_type-2_dom"/>
</dbReference>
<protein>
    <submittedName>
        <fullName evidence="7">Transcription antiterminator</fullName>
    </submittedName>
</protein>
<dbReference type="CDD" id="cd00211">
    <property type="entry name" value="PTS_IIA_fru"/>
    <property type="match status" value="1"/>
</dbReference>
<dbReference type="Proteomes" id="UP000515856">
    <property type="component" value="Chromosome"/>
</dbReference>
<keyword evidence="4" id="KW-0804">Transcription</keyword>
<dbReference type="InterPro" id="IPR036634">
    <property type="entry name" value="PRD_sf"/>
</dbReference>
<dbReference type="Pfam" id="PF00359">
    <property type="entry name" value="PTS_EIIA_2"/>
    <property type="match status" value="1"/>
</dbReference>
<evidence type="ECO:0000259" key="5">
    <source>
        <dbReference type="PROSITE" id="PS51094"/>
    </source>
</evidence>
<dbReference type="InterPro" id="IPR013196">
    <property type="entry name" value="HTH_11"/>
</dbReference>
<dbReference type="KEGG" id="ehn:H9Q80_05210"/>
<dbReference type="InterPro" id="IPR011608">
    <property type="entry name" value="PRD"/>
</dbReference>
<name>A0A7G9GRC1_9FIRM</name>
<gene>
    <name evidence="7" type="ORF">H9Q80_05210</name>
</gene>
<evidence type="ECO:0000313" key="7">
    <source>
        <dbReference type="EMBL" id="QNM13353.1"/>
    </source>
</evidence>
<evidence type="ECO:0000313" key="8">
    <source>
        <dbReference type="Proteomes" id="UP000515856"/>
    </source>
</evidence>
<evidence type="ECO:0000256" key="3">
    <source>
        <dbReference type="ARBA" id="ARBA00023159"/>
    </source>
</evidence>
<proteinExistence type="predicted"/>
<keyword evidence="8" id="KW-1185">Reference proteome</keyword>
<dbReference type="PROSITE" id="PS51372">
    <property type="entry name" value="PRD_2"/>
    <property type="match status" value="1"/>
</dbReference>
<evidence type="ECO:0000259" key="6">
    <source>
        <dbReference type="PROSITE" id="PS51372"/>
    </source>
</evidence>
<feature type="domain" description="PTS EIIA type-2" evidence="5">
    <location>
        <begin position="482"/>
        <end position="621"/>
    </location>
</feature>
<feature type="domain" description="PRD" evidence="6">
    <location>
        <begin position="276"/>
        <end position="383"/>
    </location>
</feature>
<dbReference type="SUPFAM" id="SSF63520">
    <property type="entry name" value="PTS-regulatory domain, PRD"/>
    <property type="match status" value="2"/>
</dbReference>
<dbReference type="GO" id="GO:0006355">
    <property type="term" value="P:regulation of DNA-templated transcription"/>
    <property type="evidence" value="ECO:0007669"/>
    <property type="project" value="InterPro"/>
</dbReference>
<evidence type="ECO:0000256" key="4">
    <source>
        <dbReference type="ARBA" id="ARBA00023163"/>
    </source>
</evidence>
<dbReference type="Pfam" id="PF05043">
    <property type="entry name" value="Mga"/>
    <property type="match status" value="1"/>
</dbReference>
<evidence type="ECO:0000256" key="1">
    <source>
        <dbReference type="ARBA" id="ARBA00022737"/>
    </source>
</evidence>
<dbReference type="SUPFAM" id="SSF55804">
    <property type="entry name" value="Phoshotransferase/anion transport protein"/>
    <property type="match status" value="1"/>
</dbReference>
<dbReference type="PROSITE" id="PS51094">
    <property type="entry name" value="PTS_EIIA_TYPE_2"/>
    <property type="match status" value="1"/>
</dbReference>
<dbReference type="PANTHER" id="PTHR30185:SF12">
    <property type="entry name" value="TRANSCRIPTIONAL REGULATOR MANR"/>
    <property type="match status" value="1"/>
</dbReference>
<dbReference type="RefSeq" id="WP_117454517.1">
    <property type="nucleotide sequence ID" value="NZ_CP060636.1"/>
</dbReference>
<dbReference type="Pfam" id="PF00874">
    <property type="entry name" value="PRD"/>
    <property type="match status" value="2"/>
</dbReference>